<dbReference type="Gene3D" id="6.10.250.590">
    <property type="match status" value="1"/>
</dbReference>
<feature type="domain" description="Glucagon / GIP / secretin / VIP family" evidence="7">
    <location>
        <begin position="212"/>
        <end position="234"/>
    </location>
</feature>
<dbReference type="PANTHER" id="PTHR17378">
    <property type="entry name" value="SECRETIN"/>
    <property type="match status" value="1"/>
</dbReference>
<proteinExistence type="inferred from homology"/>
<dbReference type="GO" id="GO:0005179">
    <property type="term" value="F:hormone activity"/>
    <property type="evidence" value="ECO:0007669"/>
    <property type="project" value="UniProtKB-KW"/>
</dbReference>
<keyword evidence="8" id="KW-1185">Reference proteome</keyword>
<gene>
    <name evidence="9" type="primary">LOC114002923</name>
</gene>
<dbReference type="InterPro" id="IPR015675">
    <property type="entry name" value="Prosecretin"/>
</dbReference>
<evidence type="ECO:0000256" key="3">
    <source>
        <dbReference type="ARBA" id="ARBA00015460"/>
    </source>
</evidence>
<keyword evidence="6" id="KW-0027">Amidation</keyword>
<dbReference type="Pfam" id="PF00123">
    <property type="entry name" value="Hormone_2"/>
    <property type="match status" value="2"/>
</dbReference>
<evidence type="ECO:0000256" key="2">
    <source>
        <dbReference type="ARBA" id="ARBA00008369"/>
    </source>
</evidence>
<evidence type="ECO:0000313" key="8">
    <source>
        <dbReference type="Proteomes" id="UP000504627"/>
    </source>
</evidence>
<keyword evidence="4" id="KW-0964">Secreted</keyword>
<evidence type="ECO:0000256" key="6">
    <source>
        <dbReference type="ARBA" id="ARBA00022815"/>
    </source>
</evidence>
<name>A0A7R5KKP3_9PASS</name>
<dbReference type="GO" id="GO:1903640">
    <property type="term" value="P:negative regulation of gastrin-induced gastric acid secretion"/>
    <property type="evidence" value="ECO:0007669"/>
    <property type="project" value="TreeGrafter"/>
</dbReference>
<comment type="subcellular location">
    <subcellularLocation>
        <location evidence="1">Secreted</location>
    </subcellularLocation>
</comment>
<reference evidence="9" key="1">
    <citation type="submission" date="2025-08" db="UniProtKB">
        <authorList>
            <consortium name="RefSeq"/>
        </authorList>
    </citation>
    <scope>IDENTIFICATION</scope>
    <source>
        <tissue evidence="9">Muscle</tissue>
    </source>
</reference>
<evidence type="ECO:0000313" key="9">
    <source>
        <dbReference type="RefSeq" id="XP_039242036.1"/>
    </source>
</evidence>
<dbReference type="GO" id="GO:0005615">
    <property type="term" value="C:extracellular space"/>
    <property type="evidence" value="ECO:0007669"/>
    <property type="project" value="TreeGrafter"/>
</dbReference>
<evidence type="ECO:0000256" key="1">
    <source>
        <dbReference type="ARBA" id="ARBA00004613"/>
    </source>
</evidence>
<dbReference type="GO" id="GO:0007420">
    <property type="term" value="P:brain development"/>
    <property type="evidence" value="ECO:0007669"/>
    <property type="project" value="TreeGrafter"/>
</dbReference>
<protein>
    <recommendedName>
        <fullName evidence="3">Secretin</fullName>
    </recommendedName>
</protein>
<accession>A0A7R5KKP3</accession>
<sequence>MLPARQWHTGVSPTQELTACPGLAGELSPQSISMASSVILARGTALHSPWQRTGSRTGSRTAMADAGTARDYLQQFVPSERSSHPERTTQPQELLARPRADALGHLHSGRLHSVCLRLGRQGSPGTRPRPRWHSQISGEDMVSMMTTLWQVIIPVIVLSHFSASLPSRESPPRMERHADGLFHSELSKMNGNAYVRQLVKHLVGLKERSQRHSDGLFTSEYSKMRGNAQVQKFIQNLMGRKRSSPGPVNTDVQEREGENSPAELCFLWLYQSFLNTSLSDRDAWEAAAISSRYVCPTSKPLVADMKEDTDGSA</sequence>
<dbReference type="InParanoid" id="A0A7R5KKP3"/>
<dbReference type="InterPro" id="IPR000532">
    <property type="entry name" value="Glucagon_GIP_secretin_VIP"/>
</dbReference>
<dbReference type="AlphaFoldDB" id="A0A7R5KKP3"/>
<dbReference type="GO" id="GO:0090274">
    <property type="term" value="P:positive regulation of somatostatin secretion"/>
    <property type="evidence" value="ECO:0007669"/>
    <property type="project" value="TreeGrafter"/>
</dbReference>
<dbReference type="PANTHER" id="PTHR17378:SF1">
    <property type="entry name" value="SECRETIN"/>
    <property type="match status" value="1"/>
</dbReference>
<comment type="similarity">
    <text evidence="2">Belongs to the glucagon family.</text>
</comment>
<evidence type="ECO:0000259" key="7">
    <source>
        <dbReference type="PROSITE" id="PS00260"/>
    </source>
</evidence>
<keyword evidence="5" id="KW-0372">Hormone</keyword>
<dbReference type="GO" id="GO:0090187">
    <property type="term" value="P:positive regulation of pancreatic juice secretion"/>
    <property type="evidence" value="ECO:0007669"/>
    <property type="project" value="TreeGrafter"/>
</dbReference>
<dbReference type="SMART" id="SM00070">
    <property type="entry name" value="GLUCA"/>
    <property type="match status" value="2"/>
</dbReference>
<organism evidence="8 9">
    <name type="scientific">Pipra filicauda</name>
    <name type="common">Wire-tailed manakin</name>
    <dbReference type="NCBI Taxonomy" id="649802"/>
    <lineage>
        <taxon>Eukaryota</taxon>
        <taxon>Metazoa</taxon>
        <taxon>Chordata</taxon>
        <taxon>Craniata</taxon>
        <taxon>Vertebrata</taxon>
        <taxon>Euteleostomi</taxon>
        <taxon>Archelosauria</taxon>
        <taxon>Archosauria</taxon>
        <taxon>Dinosauria</taxon>
        <taxon>Saurischia</taxon>
        <taxon>Theropoda</taxon>
        <taxon>Coelurosauria</taxon>
        <taxon>Aves</taxon>
        <taxon>Neognathae</taxon>
        <taxon>Neoaves</taxon>
        <taxon>Telluraves</taxon>
        <taxon>Australaves</taxon>
        <taxon>Passeriformes</taxon>
        <taxon>Pipridae</taxon>
        <taxon>Pipra</taxon>
    </lineage>
</organism>
<evidence type="ECO:0000256" key="5">
    <source>
        <dbReference type="ARBA" id="ARBA00022702"/>
    </source>
</evidence>
<dbReference type="RefSeq" id="XP_039242036.1">
    <property type="nucleotide sequence ID" value="XM_039386102.1"/>
</dbReference>
<evidence type="ECO:0000256" key="4">
    <source>
        <dbReference type="ARBA" id="ARBA00022525"/>
    </source>
</evidence>
<dbReference type="Proteomes" id="UP000504627">
    <property type="component" value="Unplaced"/>
</dbReference>
<dbReference type="GeneID" id="114002923"/>
<dbReference type="PROSITE" id="PS00260">
    <property type="entry name" value="GLUCAGON"/>
    <property type="match status" value="1"/>
</dbReference>